<keyword evidence="1" id="KW-0479">Metal-binding</keyword>
<evidence type="ECO:0000313" key="5">
    <source>
        <dbReference type="Proteomes" id="UP001163046"/>
    </source>
</evidence>
<comment type="caution">
    <text evidence="4">The sequence shown here is derived from an EMBL/GenBank/DDBJ whole genome shotgun (WGS) entry which is preliminary data.</text>
</comment>
<dbReference type="GO" id="GO:0008270">
    <property type="term" value="F:zinc ion binding"/>
    <property type="evidence" value="ECO:0007669"/>
    <property type="project" value="UniProtKB-KW"/>
</dbReference>
<evidence type="ECO:0000259" key="3">
    <source>
        <dbReference type="PROSITE" id="PS50157"/>
    </source>
</evidence>
<accession>A0A9X0A2N4</accession>
<dbReference type="SMART" id="SM00355">
    <property type="entry name" value="ZnF_C2H2"/>
    <property type="match status" value="2"/>
</dbReference>
<dbReference type="AlphaFoldDB" id="A0A9X0A2N4"/>
<dbReference type="Proteomes" id="UP001163046">
    <property type="component" value="Unassembled WGS sequence"/>
</dbReference>
<evidence type="ECO:0000313" key="4">
    <source>
        <dbReference type="EMBL" id="KAJ7392331.1"/>
    </source>
</evidence>
<keyword evidence="1" id="KW-0863">Zinc-finger</keyword>
<name>A0A9X0A2N4_9CNID</name>
<gene>
    <name evidence="4" type="ORF">OS493_011989</name>
</gene>
<feature type="domain" description="C2H2-type" evidence="3">
    <location>
        <begin position="124"/>
        <end position="153"/>
    </location>
</feature>
<dbReference type="PROSITE" id="PS00028">
    <property type="entry name" value="ZINC_FINGER_C2H2_1"/>
    <property type="match status" value="1"/>
</dbReference>
<feature type="compositionally biased region" description="Basic and acidic residues" evidence="2">
    <location>
        <begin position="24"/>
        <end position="34"/>
    </location>
</feature>
<dbReference type="EMBL" id="MU825401">
    <property type="protein sequence ID" value="KAJ7392331.1"/>
    <property type="molecule type" value="Genomic_DNA"/>
</dbReference>
<proteinExistence type="predicted"/>
<feature type="region of interest" description="Disordered" evidence="2">
    <location>
        <begin position="19"/>
        <end position="40"/>
    </location>
</feature>
<reference evidence="4" key="1">
    <citation type="submission" date="2023-01" db="EMBL/GenBank/DDBJ databases">
        <title>Genome assembly of the deep-sea coral Lophelia pertusa.</title>
        <authorList>
            <person name="Herrera S."/>
            <person name="Cordes E."/>
        </authorList>
    </citation>
    <scope>NUCLEOTIDE SEQUENCE</scope>
    <source>
        <strain evidence="4">USNM1676648</strain>
        <tissue evidence="4">Polyp</tissue>
    </source>
</reference>
<dbReference type="PROSITE" id="PS50157">
    <property type="entry name" value="ZINC_FINGER_C2H2_2"/>
    <property type="match status" value="1"/>
</dbReference>
<evidence type="ECO:0000256" key="1">
    <source>
        <dbReference type="PROSITE-ProRule" id="PRU00042"/>
    </source>
</evidence>
<protein>
    <recommendedName>
        <fullName evidence="3">C2H2-type domain-containing protein</fullName>
    </recommendedName>
</protein>
<keyword evidence="1" id="KW-0862">Zinc</keyword>
<keyword evidence="5" id="KW-1185">Reference proteome</keyword>
<sequence length="159" mass="18042">MEKKIKAIKVRAVDQFSTKFNAQQHDEAKQKDPPPHPNKLPFTHPLSVVEYLATWRKNAGDDQDLTLRRFSPTSYTEPLVLPVSCCRSGCNFAAVSGHAMMDHQKTLQHPGWGRSSQDEEGKLWICSLSSCLKSFKSWDAVYKHMQSHSKPLSCTFCSF</sequence>
<evidence type="ECO:0000256" key="2">
    <source>
        <dbReference type="SAM" id="MobiDB-lite"/>
    </source>
</evidence>
<dbReference type="InterPro" id="IPR013087">
    <property type="entry name" value="Znf_C2H2_type"/>
</dbReference>
<organism evidence="4 5">
    <name type="scientific">Desmophyllum pertusum</name>
    <dbReference type="NCBI Taxonomy" id="174260"/>
    <lineage>
        <taxon>Eukaryota</taxon>
        <taxon>Metazoa</taxon>
        <taxon>Cnidaria</taxon>
        <taxon>Anthozoa</taxon>
        <taxon>Hexacorallia</taxon>
        <taxon>Scleractinia</taxon>
        <taxon>Caryophylliina</taxon>
        <taxon>Caryophylliidae</taxon>
        <taxon>Desmophyllum</taxon>
    </lineage>
</organism>